<name>A0A2S4JJF7_9SPIO</name>
<dbReference type="GO" id="GO:0042597">
    <property type="term" value="C:periplasmic space"/>
    <property type="evidence" value="ECO:0007669"/>
    <property type="project" value="UniProtKB-SubCell"/>
</dbReference>
<dbReference type="Pfam" id="PF01547">
    <property type="entry name" value="SBP_bac_1"/>
    <property type="match status" value="1"/>
</dbReference>
<evidence type="ECO:0000256" key="1">
    <source>
        <dbReference type="ARBA" id="ARBA00004418"/>
    </source>
</evidence>
<dbReference type="OrthoDB" id="367242at2"/>
<feature type="chain" id="PRO_5015497196" evidence="3">
    <location>
        <begin position="23"/>
        <end position="437"/>
    </location>
</feature>
<dbReference type="EMBL" id="LPWH01000093">
    <property type="protein sequence ID" value="POQ99656.1"/>
    <property type="molecule type" value="Genomic_DNA"/>
</dbReference>
<accession>A0A2S4JJF7</accession>
<protein>
    <submittedName>
        <fullName evidence="4">Sugar ABC transporter substrate-binding protein</fullName>
    </submittedName>
</protein>
<dbReference type="Gene3D" id="3.40.190.10">
    <property type="entry name" value="Periplasmic binding protein-like II"/>
    <property type="match status" value="2"/>
</dbReference>
<keyword evidence="3" id="KW-0732">Signal</keyword>
<evidence type="ECO:0000313" key="4">
    <source>
        <dbReference type="EMBL" id="POQ99656.1"/>
    </source>
</evidence>
<dbReference type="InterPro" id="IPR050490">
    <property type="entry name" value="Bact_solute-bd_prot1"/>
</dbReference>
<dbReference type="AlphaFoldDB" id="A0A2S4JJF7"/>
<comment type="caution">
    <text evidence="4">The sequence shown here is derived from an EMBL/GenBank/DDBJ whole genome shotgun (WGS) entry which is preliminary data.</text>
</comment>
<dbReference type="RefSeq" id="WP_103680623.1">
    <property type="nucleotide sequence ID" value="NZ_LPWH01000093.1"/>
</dbReference>
<feature type="signal peptide" evidence="3">
    <location>
        <begin position="1"/>
        <end position="22"/>
    </location>
</feature>
<evidence type="ECO:0000256" key="3">
    <source>
        <dbReference type="SAM" id="SignalP"/>
    </source>
</evidence>
<organism evidence="4 5">
    <name type="scientific">Alkalispirochaeta sphaeroplastigenens</name>
    <dbReference type="NCBI Taxonomy" id="1187066"/>
    <lineage>
        <taxon>Bacteria</taxon>
        <taxon>Pseudomonadati</taxon>
        <taxon>Spirochaetota</taxon>
        <taxon>Spirochaetia</taxon>
        <taxon>Spirochaetales</taxon>
        <taxon>Spirochaetaceae</taxon>
        <taxon>Alkalispirochaeta</taxon>
    </lineage>
</organism>
<gene>
    <name evidence="4" type="ORF">AU468_10120</name>
</gene>
<proteinExistence type="inferred from homology"/>
<dbReference type="Proteomes" id="UP000237350">
    <property type="component" value="Unassembled WGS sequence"/>
</dbReference>
<dbReference type="PANTHER" id="PTHR43649">
    <property type="entry name" value="ARABINOSE-BINDING PROTEIN-RELATED"/>
    <property type="match status" value="1"/>
</dbReference>
<dbReference type="SUPFAM" id="SSF53850">
    <property type="entry name" value="Periplasmic binding protein-like II"/>
    <property type="match status" value="1"/>
</dbReference>
<reference evidence="5" key="1">
    <citation type="submission" date="2015-12" db="EMBL/GenBank/DDBJ databases">
        <authorList>
            <person name="Lodha T.D."/>
            <person name="Chintalapati S."/>
            <person name="Chintalapati V.R."/>
            <person name="Sravanthi T."/>
        </authorList>
    </citation>
    <scope>NUCLEOTIDE SEQUENCE [LARGE SCALE GENOMIC DNA]</scope>
    <source>
        <strain evidence="5">JC133</strain>
    </source>
</reference>
<dbReference type="InterPro" id="IPR006059">
    <property type="entry name" value="SBP"/>
</dbReference>
<comment type="subcellular location">
    <subcellularLocation>
        <location evidence="1">Periplasm</location>
    </subcellularLocation>
</comment>
<sequence length="437" mass="49047">MKKRTILAACLIATVLAAPLFAGGQREKVQENVLEYASMWNPGEPQAVYMEEMARKFEAETGIRVDISFAGRDVLTKIRSRILMGDVPDIVEQDFSELAGAFLRNDGILVQPLTDFFYQTPGPEGQPTMMDLFDENVITLYAHNNEIYFFPYEFITSGFFYDKTLFAEQGLSAPRTWDEFIQVNRDLKAAGIPPLALDGNISFYNAYYYYWALTRVMGPGHLARAAGDRTGKTWDDPGYLEAARMVHQLSAGGENFFQPGYAGSNYPAAQADWALNRSGSILCGTWIPSETREQTVDGFEVGFYPFPEVPGGAGSVGDVEAYLIGFAVPVEAKNPEAAREFMRFISRKEHANQLARDTINIAARTDAAYPRLLEGVRPTLEGARRFHVSYDGVMQLYPEWFANVFYPVDNALVFGNITPEEFISRMKADTIAFWRNR</sequence>
<keyword evidence="5" id="KW-1185">Reference proteome</keyword>
<evidence type="ECO:0000313" key="5">
    <source>
        <dbReference type="Proteomes" id="UP000237350"/>
    </source>
</evidence>
<comment type="similarity">
    <text evidence="2">Belongs to the bacterial solute-binding protein 1 family.</text>
</comment>
<evidence type="ECO:0000256" key="2">
    <source>
        <dbReference type="ARBA" id="ARBA00008520"/>
    </source>
</evidence>